<evidence type="ECO:0000313" key="4">
    <source>
        <dbReference type="Proteomes" id="UP000239590"/>
    </source>
</evidence>
<accession>A0A2S7IS50</accession>
<dbReference type="InterPro" id="IPR036237">
    <property type="entry name" value="Xyl_isomerase-like_sf"/>
</dbReference>
<evidence type="ECO:0000313" key="3">
    <source>
        <dbReference type="EMBL" id="PQA60512.1"/>
    </source>
</evidence>
<dbReference type="Gene3D" id="3.20.20.150">
    <property type="entry name" value="Divalent-metal-dependent TIM barrel enzymes"/>
    <property type="match status" value="1"/>
</dbReference>
<dbReference type="InterPro" id="IPR050417">
    <property type="entry name" value="Sugar_Epim/Isomerase"/>
</dbReference>
<keyword evidence="1 3" id="KW-0413">Isomerase</keyword>
<evidence type="ECO:0000259" key="2">
    <source>
        <dbReference type="Pfam" id="PF01261"/>
    </source>
</evidence>
<organism evidence="3 4">
    <name type="scientific">Siphonobacter curvatus</name>
    <dbReference type="NCBI Taxonomy" id="2094562"/>
    <lineage>
        <taxon>Bacteria</taxon>
        <taxon>Pseudomonadati</taxon>
        <taxon>Bacteroidota</taxon>
        <taxon>Cytophagia</taxon>
        <taxon>Cytophagales</taxon>
        <taxon>Cytophagaceae</taxon>
        <taxon>Siphonobacter</taxon>
    </lineage>
</organism>
<keyword evidence="3" id="KW-0670">Pyruvate</keyword>
<dbReference type="InterPro" id="IPR006311">
    <property type="entry name" value="TAT_signal"/>
</dbReference>
<dbReference type="Proteomes" id="UP000239590">
    <property type="component" value="Unassembled WGS sequence"/>
</dbReference>
<feature type="domain" description="Xylose isomerase-like TIM barrel" evidence="2">
    <location>
        <begin position="59"/>
        <end position="275"/>
    </location>
</feature>
<dbReference type="GO" id="GO:0016853">
    <property type="term" value="F:isomerase activity"/>
    <property type="evidence" value="ECO:0007669"/>
    <property type="project" value="UniProtKB-KW"/>
</dbReference>
<keyword evidence="4" id="KW-1185">Reference proteome</keyword>
<dbReference type="AlphaFoldDB" id="A0A2S7IS50"/>
<reference evidence="4" key="1">
    <citation type="submission" date="2018-02" db="EMBL/GenBank/DDBJ databases">
        <title>Genome sequencing of Solimonas sp. HR-BB.</title>
        <authorList>
            <person name="Lee Y."/>
            <person name="Jeon C.O."/>
        </authorList>
    </citation>
    <scope>NUCLEOTIDE SEQUENCE [LARGE SCALE GENOMIC DNA]</scope>
    <source>
        <strain evidence="4">HR-U</strain>
    </source>
</reference>
<dbReference type="PANTHER" id="PTHR43489">
    <property type="entry name" value="ISOMERASE"/>
    <property type="match status" value="1"/>
</dbReference>
<protein>
    <submittedName>
        <fullName evidence="3">Hydroxypyruvate isomerase</fullName>
    </submittedName>
</protein>
<evidence type="ECO:0000256" key="1">
    <source>
        <dbReference type="ARBA" id="ARBA00023235"/>
    </source>
</evidence>
<gene>
    <name evidence="3" type="ORF">C5O19_13105</name>
</gene>
<dbReference type="PANTHER" id="PTHR43489:SF3">
    <property type="entry name" value="XYLOSE ISOMERASE DOMAIN PROTEIN TIM BARREL"/>
    <property type="match status" value="1"/>
</dbReference>
<dbReference type="SUPFAM" id="SSF51658">
    <property type="entry name" value="Xylose isomerase-like"/>
    <property type="match status" value="1"/>
</dbReference>
<proteinExistence type="predicted"/>
<dbReference type="RefSeq" id="WP_104712886.1">
    <property type="nucleotide sequence ID" value="NZ_PTRA01000001.1"/>
</dbReference>
<dbReference type="InterPro" id="IPR013022">
    <property type="entry name" value="Xyl_isomerase-like_TIM-brl"/>
</dbReference>
<dbReference type="Pfam" id="PF01261">
    <property type="entry name" value="AP_endonuc_2"/>
    <property type="match status" value="1"/>
</dbReference>
<sequence>MNRRSMLKKTASAATVAALPTLGTSLEAAASPLLKLKGNIKHSVSRWCYGSIPLDEFAQACKTIGIESIELTGPSEWPTLAKYGLTSALGQADKWPDGTGLTSFFNNPKNHDKLVDLYEKLIPEAKAAGVTNLICFSGNRNGLDDYQGILNCQKVLKRIMPTAEKNGVTLTMELLSSRHSHPDYQCDTVQWGSALCETVGSERFKLLYDIFHMQSMHGDHIRNIQRYGQYISHYHTGGMPNRTEIDDRQEIYYPAIIKALVATGYKGYIGQEFVPTPKDKAGMLESLKQGVLICDV</sequence>
<dbReference type="PROSITE" id="PS51318">
    <property type="entry name" value="TAT"/>
    <property type="match status" value="1"/>
</dbReference>
<name>A0A2S7IS50_9BACT</name>
<comment type="caution">
    <text evidence="3">The sequence shown here is derived from an EMBL/GenBank/DDBJ whole genome shotgun (WGS) entry which is preliminary data.</text>
</comment>
<dbReference type="OrthoDB" id="9786584at2"/>
<dbReference type="EMBL" id="PTRA01000001">
    <property type="protein sequence ID" value="PQA60512.1"/>
    <property type="molecule type" value="Genomic_DNA"/>
</dbReference>